<feature type="compositionally biased region" description="Low complexity" evidence="3">
    <location>
        <begin position="272"/>
        <end position="281"/>
    </location>
</feature>
<dbReference type="SMART" id="SM00829">
    <property type="entry name" value="PKS_ER"/>
    <property type="match status" value="1"/>
</dbReference>
<feature type="region of interest" description="Disordered" evidence="3">
    <location>
        <begin position="265"/>
        <end position="300"/>
    </location>
</feature>
<keyword evidence="2" id="KW-0560">Oxidoreductase</keyword>
<feature type="compositionally biased region" description="Gly residues" evidence="3">
    <location>
        <begin position="220"/>
        <end position="242"/>
    </location>
</feature>
<dbReference type="Gene3D" id="3.90.180.10">
    <property type="entry name" value="Medium-chain alcohol dehydrogenases, catalytic domain"/>
    <property type="match status" value="1"/>
</dbReference>
<dbReference type="OrthoDB" id="9805883at2"/>
<evidence type="ECO:0000256" key="2">
    <source>
        <dbReference type="ARBA" id="ARBA00023002"/>
    </source>
</evidence>
<protein>
    <recommendedName>
        <fullName evidence="4">Enoyl reductase (ER) domain-containing protein</fullName>
    </recommendedName>
</protein>
<feature type="region of interest" description="Disordered" evidence="3">
    <location>
        <begin position="315"/>
        <end position="398"/>
    </location>
</feature>
<evidence type="ECO:0000313" key="5">
    <source>
        <dbReference type="EMBL" id="TQF07110.1"/>
    </source>
</evidence>
<evidence type="ECO:0000259" key="4">
    <source>
        <dbReference type="SMART" id="SM00829"/>
    </source>
</evidence>
<feature type="compositionally biased region" description="Basic residues" evidence="3">
    <location>
        <begin position="346"/>
        <end position="366"/>
    </location>
</feature>
<dbReference type="GO" id="GO:0070402">
    <property type="term" value="F:NADPH binding"/>
    <property type="evidence" value="ECO:0007669"/>
    <property type="project" value="TreeGrafter"/>
</dbReference>
<reference evidence="5 6" key="1">
    <citation type="submission" date="2019-06" db="EMBL/GenBank/DDBJ databases">
        <title>Description of Kitasatospora acidophila sp. nov. isolated from pine grove soil, and reclassification of Streptomyces novaecaesareae to Kitasatospora novaeceasareae comb. nov.</title>
        <authorList>
            <person name="Kim M.J."/>
        </authorList>
    </citation>
    <scope>NUCLEOTIDE SEQUENCE [LARGE SCALE GENOMIC DNA]</scope>
    <source>
        <strain evidence="5 6">MMS16-CNU292</strain>
    </source>
</reference>
<evidence type="ECO:0000256" key="3">
    <source>
        <dbReference type="SAM" id="MobiDB-lite"/>
    </source>
</evidence>
<evidence type="ECO:0000313" key="6">
    <source>
        <dbReference type="Proteomes" id="UP000319103"/>
    </source>
</evidence>
<dbReference type="GO" id="GO:0003960">
    <property type="term" value="F:quinone reductase (NADPH) activity"/>
    <property type="evidence" value="ECO:0007669"/>
    <property type="project" value="TreeGrafter"/>
</dbReference>
<dbReference type="GO" id="GO:0005829">
    <property type="term" value="C:cytosol"/>
    <property type="evidence" value="ECO:0007669"/>
    <property type="project" value="TreeGrafter"/>
</dbReference>
<organism evidence="5 6">
    <name type="scientific">Kitasatospora acidiphila</name>
    <dbReference type="NCBI Taxonomy" id="2567942"/>
    <lineage>
        <taxon>Bacteria</taxon>
        <taxon>Bacillati</taxon>
        <taxon>Actinomycetota</taxon>
        <taxon>Actinomycetes</taxon>
        <taxon>Kitasatosporales</taxon>
        <taxon>Streptomycetaceae</taxon>
        <taxon>Kitasatospora</taxon>
    </lineage>
</organism>
<dbReference type="AlphaFoldDB" id="A0A540WDJ0"/>
<dbReference type="PANTHER" id="PTHR48106">
    <property type="entry name" value="QUINONE OXIDOREDUCTASE PIG3-RELATED"/>
    <property type="match status" value="1"/>
</dbReference>
<dbReference type="GO" id="GO:0035925">
    <property type="term" value="F:mRNA 3'-UTR AU-rich region binding"/>
    <property type="evidence" value="ECO:0007669"/>
    <property type="project" value="TreeGrafter"/>
</dbReference>
<dbReference type="SUPFAM" id="SSF50129">
    <property type="entry name" value="GroES-like"/>
    <property type="match status" value="1"/>
</dbReference>
<dbReference type="Proteomes" id="UP000319103">
    <property type="component" value="Unassembled WGS sequence"/>
</dbReference>
<gene>
    <name evidence="5" type="ORF">E6W39_03405</name>
</gene>
<dbReference type="InterPro" id="IPR020843">
    <property type="entry name" value="ER"/>
</dbReference>
<feature type="domain" description="Enoyl reductase (ER)" evidence="4">
    <location>
        <begin position="10"/>
        <end position="217"/>
    </location>
</feature>
<comment type="caution">
    <text evidence="5">The sequence shown here is derived from an EMBL/GenBank/DDBJ whole genome shotgun (WGS) entry which is preliminary data.</text>
</comment>
<name>A0A540WDJ0_9ACTN</name>
<keyword evidence="1" id="KW-0521">NADP</keyword>
<accession>A0A540WDJ0</accession>
<dbReference type="InterPro" id="IPR013154">
    <property type="entry name" value="ADH-like_N"/>
</dbReference>
<feature type="region of interest" description="Disordered" evidence="3">
    <location>
        <begin position="177"/>
        <end position="242"/>
    </location>
</feature>
<dbReference type="Pfam" id="PF08240">
    <property type="entry name" value="ADH_N"/>
    <property type="match status" value="1"/>
</dbReference>
<dbReference type="EMBL" id="VIGB01000003">
    <property type="protein sequence ID" value="TQF07110.1"/>
    <property type="molecule type" value="Genomic_DNA"/>
</dbReference>
<sequence length="453" mass="46417">MRRVRYHQYGGPEVLTLEEADTPVPGPGQVLLRTEAIGANFVDTEFRRGVGSIFNQPLPGILTGDVVGTVEAVGPGVAGELTGQRVATLAEDAFADYVVADAAWLASVPDGVDLGTATTLPMAAPLALRTLRLGRTIGRAGRVVGHSEHPDQRDPAVLRAASGAAPDRGSLARVADVAGGRHQRRAEPALRPLRLPAGTGRWRRASDALHHRARRRPGGPTAGRGTGGGASHGCGSGAGGPGRRPGCRALVGGVHLARAGPRVGHLAGGDRAGAARTVPAGPRRRRAGHRAADRRNAGRAAGRGLHRLAAELSRRGGPGAVHRPVVAGGPRPQGGVAVHRGPGPGRAHRCRCRRAGRAAARHRRGVRGRDQPARRGRAAGRGAGPGRSVPRVDRAGPRRGGRLLLGGYRGLVPASGQVTVTAQELADQALGLSVAPAEGEPDGRAGSSGAHVL</sequence>
<proteinExistence type="predicted"/>
<dbReference type="PANTHER" id="PTHR48106:SF13">
    <property type="entry name" value="QUINONE OXIDOREDUCTASE-RELATED"/>
    <property type="match status" value="1"/>
</dbReference>
<dbReference type="InterPro" id="IPR011032">
    <property type="entry name" value="GroES-like_sf"/>
</dbReference>
<keyword evidence="6" id="KW-1185">Reference proteome</keyword>
<evidence type="ECO:0000256" key="1">
    <source>
        <dbReference type="ARBA" id="ARBA00022857"/>
    </source>
</evidence>